<keyword evidence="5" id="KW-1185">Reference proteome</keyword>
<feature type="region of interest" description="SAW" evidence="3">
    <location>
        <begin position="111"/>
        <end position="157"/>
    </location>
</feature>
<protein>
    <submittedName>
        <fullName evidence="4">Uncharacterized protein</fullName>
    </submittedName>
</protein>
<dbReference type="Proteomes" id="UP000593572">
    <property type="component" value="Unassembled WGS sequence"/>
</dbReference>
<evidence type="ECO:0000256" key="3">
    <source>
        <dbReference type="PROSITE-ProRule" id="PRU01191"/>
    </source>
</evidence>
<feature type="non-terminal residue" evidence="4">
    <location>
        <position position="157"/>
    </location>
</feature>
<dbReference type="EMBL" id="JABEZX010343623">
    <property type="protein sequence ID" value="MBA0576287.1"/>
    <property type="molecule type" value="Genomic_DNA"/>
</dbReference>
<name>A0A7J8NH05_9ROSI</name>
<dbReference type="InterPro" id="IPR005202">
    <property type="entry name" value="TF_GRAS"/>
</dbReference>
<comment type="caution">
    <text evidence="3">Lacks conserved residue(s) required for the propagation of feature annotation.</text>
</comment>
<dbReference type="Pfam" id="PF03514">
    <property type="entry name" value="GRAS"/>
    <property type="match status" value="1"/>
</dbReference>
<accession>A0A7J8NH05</accession>
<comment type="similarity">
    <text evidence="3">Belongs to the GRAS family.</text>
</comment>
<evidence type="ECO:0000256" key="1">
    <source>
        <dbReference type="ARBA" id="ARBA00023015"/>
    </source>
</evidence>
<reference evidence="4 5" key="1">
    <citation type="journal article" date="2019" name="Genome Biol. Evol.">
        <title>Insights into the evolution of the New World diploid cottons (Gossypium, subgenus Houzingenia) based on genome sequencing.</title>
        <authorList>
            <person name="Grover C.E."/>
            <person name="Arick M.A. 2nd"/>
            <person name="Thrash A."/>
            <person name="Conover J.L."/>
            <person name="Sanders W.S."/>
            <person name="Peterson D.G."/>
            <person name="Frelichowski J.E."/>
            <person name="Scheffler J.A."/>
            <person name="Scheffler B.E."/>
            <person name="Wendel J.F."/>
        </authorList>
    </citation>
    <scope>NUCLEOTIDE SEQUENCE [LARGE SCALE GENOMIC DNA]</scope>
    <source>
        <strain evidence="4">157</strain>
        <tissue evidence="4">Leaf</tissue>
    </source>
</reference>
<evidence type="ECO:0000313" key="5">
    <source>
        <dbReference type="Proteomes" id="UP000593572"/>
    </source>
</evidence>
<gene>
    <name evidence="4" type="ORF">Golob_025254</name>
</gene>
<dbReference type="AlphaFoldDB" id="A0A7J8NH05"/>
<dbReference type="PROSITE" id="PS50985">
    <property type="entry name" value="GRAS"/>
    <property type="match status" value="1"/>
</dbReference>
<evidence type="ECO:0000256" key="2">
    <source>
        <dbReference type="ARBA" id="ARBA00023163"/>
    </source>
</evidence>
<dbReference type="PANTHER" id="PTHR31636">
    <property type="entry name" value="OSJNBA0084A10.13 PROTEIN-RELATED"/>
    <property type="match status" value="1"/>
</dbReference>
<keyword evidence="2" id="KW-0804">Transcription</keyword>
<evidence type="ECO:0000313" key="4">
    <source>
        <dbReference type="EMBL" id="MBA0576287.1"/>
    </source>
</evidence>
<feature type="non-terminal residue" evidence="4">
    <location>
        <position position="1"/>
    </location>
</feature>
<proteinExistence type="inferred from homology"/>
<sequence length="157" mass="17907">LEKLAEALGVPFEFQAIPSRTSLVTPSILDCLPGEALVVNFAFQLHHMPDESVSTINQWDQLLRMVKGLNPKLVTVVEQDVNTNTSPFFPRFIEAYSYYSTVSEDIVNIVACEGEERIERYEVAGKWRARMMMAGLTSHPMSQNVIDMIWKHIKEYV</sequence>
<keyword evidence="1" id="KW-0805">Transcription regulation</keyword>
<comment type="caution">
    <text evidence="4">The sequence shown here is derived from an EMBL/GenBank/DDBJ whole genome shotgun (WGS) entry which is preliminary data.</text>
</comment>
<organism evidence="4 5">
    <name type="scientific">Gossypium lobatum</name>
    <dbReference type="NCBI Taxonomy" id="34289"/>
    <lineage>
        <taxon>Eukaryota</taxon>
        <taxon>Viridiplantae</taxon>
        <taxon>Streptophyta</taxon>
        <taxon>Embryophyta</taxon>
        <taxon>Tracheophyta</taxon>
        <taxon>Spermatophyta</taxon>
        <taxon>Magnoliopsida</taxon>
        <taxon>eudicotyledons</taxon>
        <taxon>Gunneridae</taxon>
        <taxon>Pentapetalae</taxon>
        <taxon>rosids</taxon>
        <taxon>malvids</taxon>
        <taxon>Malvales</taxon>
        <taxon>Malvaceae</taxon>
        <taxon>Malvoideae</taxon>
        <taxon>Gossypium</taxon>
    </lineage>
</organism>